<gene>
    <name evidence="1" type="ORF">HMPREF1536_03764</name>
</gene>
<dbReference type="Gene3D" id="2.60.40.4270">
    <property type="entry name" value="Listeria-Bacteroides repeat domain"/>
    <property type="match status" value="1"/>
</dbReference>
<keyword evidence="2" id="KW-1185">Reference proteome</keyword>
<dbReference type="AlphaFoldDB" id="A0A0F5J8Z3"/>
<dbReference type="EMBL" id="AQHW01000017">
    <property type="protein sequence ID" value="KKB54183.1"/>
    <property type="molecule type" value="Genomic_DNA"/>
</dbReference>
<comment type="caution">
    <text evidence="1">The sequence shown here is derived from an EMBL/GenBank/DDBJ whole genome shotgun (WGS) entry which is preliminary data.</text>
</comment>
<organism evidence="1 2">
    <name type="scientific">Parabacteroides gordonii MS-1 = DSM 23371</name>
    <dbReference type="NCBI Taxonomy" id="1203610"/>
    <lineage>
        <taxon>Bacteria</taxon>
        <taxon>Pseudomonadati</taxon>
        <taxon>Bacteroidota</taxon>
        <taxon>Bacteroidia</taxon>
        <taxon>Bacteroidales</taxon>
        <taxon>Tannerellaceae</taxon>
        <taxon>Parabacteroides</taxon>
    </lineage>
</organism>
<dbReference type="InterPro" id="IPR042229">
    <property type="entry name" value="Listeria/Bacterioides_rpt_sf"/>
</dbReference>
<name>A0A0F5J8Z3_9BACT</name>
<dbReference type="Pfam" id="PF18889">
    <property type="entry name" value="Beta_helix_3"/>
    <property type="match status" value="5"/>
</dbReference>
<dbReference type="HOGENOM" id="CLU_281026_0_0_10"/>
<proteinExistence type="predicted"/>
<sequence>MIHKNLIFTTLLLFLLPVLAWGDGETIDLSLPENSEGVTIDNDGTYTFAGTYPSSATPGQDINGTKKAVINVAAGKEVTIILDNVNIYLTKAYQCPLSAKDAKKVTVMLKGKNVLSTTHASGQCPGLWAPQGDGNELVIQNGETGSVLGLLEAQGAESWPGIGISQGTTGKITIESGSVTAYGGESGAGIGGSSGGNYKGVITINGGVISAIGGIDDDRGGSAGIGGGYGGSGGTIIINDGIVNAKGGATGAGIGGGSDGSGGSITINGGKVNAIGGVLGAGIGGGGGGAGKSIVINGGIVNATGGEFGAGIGGGSDCSGGTISIGAGTVTATGGDYGGAGIGDGDYGSGATFSTGSNGNAFIVASSISDKSGKDSNWKGIIFEDNDGSIYGSPTLSTDAVIPEGKTLVINTSQTLTINLGVTLVNIGTISNSSGGTITNNGTILNTKLKEYVGPGKIEGTSPNNGVKEGFAVTCYLNYEDAPSEEIQYIESGKKLSDPIFSPKGYAFDGWYTKATDGTPIMTISAPVDAYANWKSNMSSTEINAFPTISNFTYSGKAISITAPDVMDKANNSKITDAALSYLIKDILGSYSETTAENSGADATGGAPIYAGDYKVIASYAGDDSHYKADDQEATFIINKKALQVIPDQDQKLYADETPTYKVEDAVNGDVPEFEGALTIEGTTIVAGNDFKLKAPFDRNYSFTITGDVSVTILGDKVAEATATKSSMAEYGGWHTGMVTITAPEGFKIAFISSSLKSTTTFEDNFTWDSDVDGCHIITYDLQRQLGEKQEFANKTIEVKLDKQDPYLANEKPQTSDLSATFTLKDDGSGIASYSYTLNGDNQSVTIDNAPQELSFNVAGKNGDNTMTLTITDIAGHTKNYNDISFALTAEPEPEDPDDPVIPDDPDPTPVIYTVILPVTEGVTFSPAAGRYYVNADNDFVFSLTIDEGYREQSHPVVTLSDGTILEPDVSGRYTIADLSSDQVISVSGIEKDTPVANESLSAGAQLTVFRNAFRLQTDRAATLYIFTISGRLDRSIPVAPGETRVGDLPSGIYILRLSSGERWKVMMR</sequence>
<dbReference type="Proteomes" id="UP000033035">
    <property type="component" value="Unassembled WGS sequence"/>
</dbReference>
<protein>
    <submittedName>
        <fullName evidence="1">Uncharacterized protein</fullName>
    </submittedName>
</protein>
<reference evidence="1 2" key="1">
    <citation type="submission" date="2013-04" db="EMBL/GenBank/DDBJ databases">
        <title>The Genome Sequence of Parabacteroides gordonii DSM 23371.</title>
        <authorList>
            <consortium name="The Broad Institute Genomics Platform"/>
            <person name="Earl A."/>
            <person name="Ward D."/>
            <person name="Feldgarden M."/>
            <person name="Gevers D."/>
            <person name="Martens E."/>
            <person name="Sakamoto M."/>
            <person name="Benno Y."/>
            <person name="Suzuki N."/>
            <person name="Matsunaga N."/>
            <person name="Koshihara K."/>
            <person name="Seki M."/>
            <person name="Komiya H."/>
            <person name="Walker B."/>
            <person name="Young S."/>
            <person name="Zeng Q."/>
            <person name="Gargeya S."/>
            <person name="Fitzgerald M."/>
            <person name="Haas B."/>
            <person name="Abouelleil A."/>
            <person name="Allen A.W."/>
            <person name="Alvarado L."/>
            <person name="Arachchi H.M."/>
            <person name="Berlin A.M."/>
            <person name="Chapman S.B."/>
            <person name="Gainer-Dewar J."/>
            <person name="Goldberg J."/>
            <person name="Griggs A."/>
            <person name="Gujja S."/>
            <person name="Hansen M."/>
            <person name="Howarth C."/>
            <person name="Imamovic A."/>
            <person name="Ireland A."/>
            <person name="Larimer J."/>
            <person name="McCowan C."/>
            <person name="Murphy C."/>
            <person name="Pearson M."/>
            <person name="Poon T.W."/>
            <person name="Priest M."/>
            <person name="Roberts A."/>
            <person name="Saif S."/>
            <person name="Shea T."/>
            <person name="Sisk P."/>
            <person name="Sykes S."/>
            <person name="Wortman J."/>
            <person name="Nusbaum C."/>
            <person name="Birren B."/>
        </authorList>
    </citation>
    <scope>NUCLEOTIDE SEQUENCE [LARGE SCALE GENOMIC DNA]</scope>
    <source>
        <strain evidence="1 2">MS-1</strain>
    </source>
</reference>
<evidence type="ECO:0000313" key="2">
    <source>
        <dbReference type="Proteomes" id="UP000033035"/>
    </source>
</evidence>
<accession>A0A0F5J8Z3</accession>
<evidence type="ECO:0000313" key="1">
    <source>
        <dbReference type="EMBL" id="KKB54183.1"/>
    </source>
</evidence>
<dbReference type="STRING" id="1203610.HMPREF1536_03764"/>
<dbReference type="PATRIC" id="fig|1203610.3.peg.3837"/>